<dbReference type="Pfam" id="PF07715">
    <property type="entry name" value="Plug"/>
    <property type="match status" value="1"/>
</dbReference>
<dbReference type="NCBIfam" id="TIGR04057">
    <property type="entry name" value="SusC_RagA_signa"/>
    <property type="match status" value="1"/>
</dbReference>
<feature type="transmembrane region" description="Helical" evidence="9">
    <location>
        <begin position="12"/>
        <end position="34"/>
    </location>
</feature>
<comment type="caution">
    <text evidence="11">The sequence shown here is derived from an EMBL/GenBank/DDBJ whole genome shotgun (WGS) entry which is preliminary data.</text>
</comment>
<evidence type="ECO:0000313" key="11">
    <source>
        <dbReference type="EMBL" id="MFC4096182.1"/>
    </source>
</evidence>
<feature type="region of interest" description="Disordered" evidence="8">
    <location>
        <begin position="935"/>
        <end position="954"/>
    </location>
</feature>
<evidence type="ECO:0000256" key="4">
    <source>
        <dbReference type="ARBA" id="ARBA00022692"/>
    </source>
</evidence>
<keyword evidence="9" id="KW-1133">Transmembrane helix</keyword>
<keyword evidence="6 7" id="KW-0998">Cell outer membrane</keyword>
<evidence type="ECO:0000256" key="8">
    <source>
        <dbReference type="SAM" id="MobiDB-lite"/>
    </source>
</evidence>
<evidence type="ECO:0000256" key="1">
    <source>
        <dbReference type="ARBA" id="ARBA00004571"/>
    </source>
</evidence>
<dbReference type="Gene3D" id="2.170.130.10">
    <property type="entry name" value="TonB-dependent receptor, plug domain"/>
    <property type="match status" value="1"/>
</dbReference>
<evidence type="ECO:0000256" key="6">
    <source>
        <dbReference type="ARBA" id="ARBA00023237"/>
    </source>
</evidence>
<evidence type="ECO:0000256" key="7">
    <source>
        <dbReference type="PROSITE-ProRule" id="PRU01360"/>
    </source>
</evidence>
<dbReference type="InterPro" id="IPR023997">
    <property type="entry name" value="TonB-dep_OMP_SusC/RagA_CS"/>
</dbReference>
<name>A0ABV8JMU8_9FLAO</name>
<dbReference type="Pfam" id="PF13715">
    <property type="entry name" value="CarbopepD_reg_2"/>
    <property type="match status" value="1"/>
</dbReference>
<dbReference type="PROSITE" id="PS52016">
    <property type="entry name" value="TONB_DEPENDENT_REC_3"/>
    <property type="match status" value="1"/>
</dbReference>
<dbReference type="Proteomes" id="UP001595814">
    <property type="component" value="Unassembled WGS sequence"/>
</dbReference>
<dbReference type="InterPro" id="IPR023996">
    <property type="entry name" value="TonB-dep_OMP_SusC/RagA"/>
</dbReference>
<dbReference type="InterPro" id="IPR008969">
    <property type="entry name" value="CarboxyPept-like_regulatory"/>
</dbReference>
<feature type="domain" description="TonB-dependent receptor plug" evidence="10">
    <location>
        <begin position="144"/>
        <end position="254"/>
    </location>
</feature>
<dbReference type="NCBIfam" id="TIGR04056">
    <property type="entry name" value="OMP_RagA_SusC"/>
    <property type="match status" value="1"/>
</dbReference>
<dbReference type="InterPro" id="IPR037066">
    <property type="entry name" value="Plug_dom_sf"/>
</dbReference>
<dbReference type="InterPro" id="IPR036942">
    <property type="entry name" value="Beta-barrel_TonB_sf"/>
</dbReference>
<organism evidence="11 12">
    <name type="scientific">Euzebyella saccharophila</name>
    <dbReference type="NCBI Taxonomy" id="679664"/>
    <lineage>
        <taxon>Bacteria</taxon>
        <taxon>Pseudomonadati</taxon>
        <taxon>Bacteroidota</taxon>
        <taxon>Flavobacteriia</taxon>
        <taxon>Flavobacteriales</taxon>
        <taxon>Flavobacteriaceae</taxon>
        <taxon>Euzebyella</taxon>
    </lineage>
</organism>
<keyword evidence="3 7" id="KW-1134">Transmembrane beta strand</keyword>
<evidence type="ECO:0000256" key="9">
    <source>
        <dbReference type="SAM" id="Phobius"/>
    </source>
</evidence>
<evidence type="ECO:0000256" key="2">
    <source>
        <dbReference type="ARBA" id="ARBA00022448"/>
    </source>
</evidence>
<keyword evidence="12" id="KW-1185">Reference proteome</keyword>
<evidence type="ECO:0000313" key="12">
    <source>
        <dbReference type="Proteomes" id="UP001595814"/>
    </source>
</evidence>
<evidence type="ECO:0000256" key="3">
    <source>
        <dbReference type="ARBA" id="ARBA00022452"/>
    </source>
</evidence>
<comment type="subcellular location">
    <subcellularLocation>
        <location evidence="1 7">Cell outer membrane</location>
        <topology evidence="1 7">Multi-pass membrane protein</topology>
    </subcellularLocation>
</comment>
<proteinExistence type="inferred from homology"/>
<dbReference type="Gene3D" id="2.60.40.1120">
    <property type="entry name" value="Carboxypeptidase-like, regulatory domain"/>
    <property type="match status" value="1"/>
</dbReference>
<dbReference type="Gene3D" id="2.40.170.20">
    <property type="entry name" value="TonB-dependent receptor, beta-barrel domain"/>
    <property type="match status" value="1"/>
</dbReference>
<dbReference type="SUPFAM" id="SSF49464">
    <property type="entry name" value="Carboxypeptidase regulatory domain-like"/>
    <property type="match status" value="1"/>
</dbReference>
<sequence length="1054" mass="115192">MKNTTRLVGTSFGVFYTQFFRTLLMILLVVPIFGHALTNKKADPIFNLELPDQSTITGTVKDTNGVPLAGASVVVKGTTRGTTTDFDGNFSIQAAGNAVLGVSYIGYKTAEISVNNQSTINVTLEEDSALLDEVVVVGYGTQKKGEVTAAIASVDAEQIGIVQTSSTIDAVKGQISGVDIQAGGGRPGQTSTVRIRGRRSVTASNDPLYVVDGIPLIDGSESMSDINPQDIASMQVLKDAAATAVYGSRGANGVILVTTNRGKVGKTQVRYSSQYGITSASRLVDMMNGSEYAAMKREARREKIVDGERVAAWDGDIPVETDVFLDPVELESIDQGRSTDYLDLVLGSGYQTNHQLGVSGGSENTTFNSSIGYFKEQGIISNMDYERFSGRLNVDHRINDTFKIGASFLIAHSIQNWGSNATMGEALANNPLGVPYDEEGELRFLPTNDGIRTNPLNELVDGAFIDERKWTRIFAPISLDINITEGLQWKTLFGPDIRLGRRGQFRGSLTNDNRGGPGDASVTHSDNFAYTIENLLTFDKELFSDQNLKVTLLQSIQSSRTEITDASTSGIPYESQKFYNLGSAANRNVASRLTEWTLASFMGRLNYDIDGKYLFQASLRADGSSRLAAGNKWNYFPGASIGWRMSEEQFLADTSVSQLMLRASYGEVGNTSVNPYQTAGRLGAIPYAYGEEGVLGFALSEIPNAGLGWEVSKTVDVGLDFGLFNGRVSGTLDWFRTNTEDILLNRSLPATSGYGSILQNIGSTRTQGLEFAVSTKIFDNPDAFSWKLDFNIAGYREQITELALKDENGNPIDDVGNSWFIGEPIQVFYDYKKIGIYQSNEVDLANTMEQKVPGEIKLQDTNNNGVIDPGDRQILGTDTPDYYGGLTNRFSYKGLELGLFFYFRQGQTIRSGFHAGNNSLFARYNNLDVDYWTIDNPSNANPRPNENQESPRNGSTLTYFDGSFIKLRNISLSYALPNSITEKLGMESLKFTLSGQNLWFITDYETFDPEVGETDDNAGPFRIDLPEEQNGASELGSGIVPSNKMYSLTLSATF</sequence>
<dbReference type="EMBL" id="JBHSAW010000004">
    <property type="protein sequence ID" value="MFC4096182.1"/>
    <property type="molecule type" value="Genomic_DNA"/>
</dbReference>
<keyword evidence="4 7" id="KW-0812">Transmembrane</keyword>
<evidence type="ECO:0000256" key="5">
    <source>
        <dbReference type="ARBA" id="ARBA00023136"/>
    </source>
</evidence>
<dbReference type="InterPro" id="IPR039426">
    <property type="entry name" value="TonB-dep_rcpt-like"/>
</dbReference>
<keyword evidence="2 7" id="KW-0813">Transport</keyword>
<dbReference type="InterPro" id="IPR012910">
    <property type="entry name" value="Plug_dom"/>
</dbReference>
<keyword evidence="5 7" id="KW-0472">Membrane</keyword>
<reference evidence="12" key="1">
    <citation type="journal article" date="2019" name="Int. J. Syst. Evol. Microbiol.">
        <title>The Global Catalogue of Microorganisms (GCM) 10K type strain sequencing project: providing services to taxonomists for standard genome sequencing and annotation.</title>
        <authorList>
            <consortium name="The Broad Institute Genomics Platform"/>
            <consortium name="The Broad Institute Genome Sequencing Center for Infectious Disease"/>
            <person name="Wu L."/>
            <person name="Ma J."/>
        </authorList>
    </citation>
    <scope>NUCLEOTIDE SEQUENCE [LARGE SCALE GENOMIC DNA]</scope>
    <source>
        <strain evidence="12">CECT 7477</strain>
    </source>
</reference>
<accession>A0ABV8JMU8</accession>
<comment type="similarity">
    <text evidence="7">Belongs to the TonB-dependent receptor family.</text>
</comment>
<gene>
    <name evidence="11" type="ORF">ACFOUT_09865</name>
</gene>
<protein>
    <submittedName>
        <fullName evidence="11">SusC/RagA family TonB-linked outer membrane protein</fullName>
    </submittedName>
</protein>
<evidence type="ECO:0000259" key="10">
    <source>
        <dbReference type="Pfam" id="PF07715"/>
    </source>
</evidence>
<dbReference type="RefSeq" id="WP_192460212.1">
    <property type="nucleotide sequence ID" value="NZ_JACYFJ010000001.1"/>
</dbReference>
<dbReference type="SUPFAM" id="SSF56935">
    <property type="entry name" value="Porins"/>
    <property type="match status" value="1"/>
</dbReference>